<feature type="compositionally biased region" description="Low complexity" evidence="1">
    <location>
        <begin position="1085"/>
        <end position="1105"/>
    </location>
</feature>
<dbReference type="Proteomes" id="UP001150062">
    <property type="component" value="Unassembled WGS sequence"/>
</dbReference>
<feature type="region of interest" description="Disordered" evidence="1">
    <location>
        <begin position="1085"/>
        <end position="1114"/>
    </location>
</feature>
<evidence type="ECO:0000313" key="3">
    <source>
        <dbReference type="Proteomes" id="UP001150062"/>
    </source>
</evidence>
<name>A0ABQ8Z8M5_9EUKA</name>
<keyword evidence="2" id="KW-0648">Protein biosynthesis</keyword>
<feature type="region of interest" description="Disordered" evidence="1">
    <location>
        <begin position="419"/>
        <end position="462"/>
    </location>
</feature>
<gene>
    <name evidence="2" type="ORF">M0813_01295</name>
</gene>
<dbReference type="EMBL" id="JAOAOG010000032">
    <property type="protein sequence ID" value="KAJ6253249.1"/>
    <property type="molecule type" value="Genomic_DNA"/>
</dbReference>
<dbReference type="PANTHER" id="PTHR14596:SF72">
    <property type="entry name" value="ZINC FINGER PROTEIN MSN2-RELATED"/>
    <property type="match status" value="1"/>
</dbReference>
<accession>A0ABQ8Z8M5</accession>
<keyword evidence="3" id="KW-1185">Reference proteome</keyword>
<protein>
    <submittedName>
        <fullName evidence="2">Eukaryotic translation initiation factor 4 gamma</fullName>
    </submittedName>
</protein>
<dbReference type="InterPro" id="IPR036872">
    <property type="entry name" value="CH_dom_sf"/>
</dbReference>
<dbReference type="Gene3D" id="1.10.418.10">
    <property type="entry name" value="Calponin-like domain"/>
    <property type="match status" value="1"/>
</dbReference>
<evidence type="ECO:0000313" key="2">
    <source>
        <dbReference type="EMBL" id="KAJ6253249.1"/>
    </source>
</evidence>
<dbReference type="PANTHER" id="PTHR14596">
    <property type="entry name" value="ZINC FINGER PROTEIN"/>
    <property type="match status" value="1"/>
</dbReference>
<sequence length="1967" mass="231908">MSQEVVKWLQNILGPDAKPTNSNELSVLLCQSVNKLKPNTIIKIERENAEKNLKNFLIACRKLGLRKHSLFTPKMIIVEGDYTTLSKVLVALSNSLSDFRKFPSLVPPLPETVQINQLYHESNSGWVGALDEKAQEFRSNNLVNSNTDVEEGESKFLQKRGISRFTQPRGSNEGNNFNEEQSPTNILSNSPRREELIIQSFGRGRASFDVLLISTEGSYFQSTIVLTKKQMKLIIIGRQLHLFEYQNASIFWLARCPDLLKILIGSNEITQENSQMSYDQFLLKFINLESQYQFWKLFELFQIYSGKNIENYLILGNILGKKYEKEAIVLRSLTKGYIHFECIIKQILPQYNKFQAIFEKIQLVKKKMGKKRKKNQIEKKNQFHGIFQINNYHISLIPILGNNINKITNRNKNKKENNIFNQNFTNNNNTNNNNNDINNNNSNNNNNNSSSNNNNNNNNDDDDDDINISFDWQNEIYSIYKIKKKKKNLKSYSLLLKIDRPYNSMVYKLKFLTKLKCSLCYSIFKRFQIKNWKIDENLLKSSQAKNNFQPKPSQNVYWLDRWLDSQIGIANFAYTGDPIIIQQQPIDQFTFFKNKLITQSRSSSSISSSSNPTGGIKNQIEKLIKEEDFSVRFPIKILLTDGGKKSKHRQTKKIKLFKNGMIVLTSVFFEILVFKKPIFTCKYKSSHMIFIHPLNPKIFMIRIDNSRSLIFLTKTLPMRDLIVNLFNSCLHKSINGHFTKLPITLTGSSDTMKFSKNIKQFIKKTYSINNFISQEYNFIPKSNFQLKDKKSNKKKKENNEEDRDEEGERLGEENEYYIAIFHSFGDRVGKANIKLFQNYFQIMINELNILRYYNIYSKLFFESNNSLICKFNIDENSTIFIGFCNHEQKIAFLTNFRKNRSRFLKDKIKLKYKIKCNLIIKEKINKNKSNRNKNKNRNFHLKKVATNIEIWSDHFSIETNFEKFSSEYSTQSIRKGALNSNTSQKYLRLYIWSDRYFEIEFRTPLIREEFIKNFEKNLKKYLLNKNNLKELLINNNNIEKKKLFIFKPTFYYVSNPKKIITKNGKIIILKEGLIFKQTINMNNNNGYNNNNNNNNNDNNGNNNNNKDNEDDDYQKTNRIKKIVKKYRTPKNLMIRPNKKIADILEISLGTNEIFLISFPNKQTIIKFLTKIEKKLNYWISNIDSIYELSHKLSIENFYKNLLYWVDHHSTFKIQCKQYPNIDNHSNNNFLIHALITFIHDEIFFITTNGSTIRTNIDKLIIYKNDYQDQIIQFYFLDLHEIWFCKFLNKSIQYNFIYQYSSKINWLKNYNGLPNSLNSNSDLPNAPNPKSNSHQKSIKVTKSLESSTLNSQLFDNIQLNQFDFKLFLNNKKNDFWVTFFNESGVFSGNGLIRFVDIEKEIHIMNEKIERIFIINNTFQIFWHPKVFGIIKIIFEKNSLVVGLKTEKQKEILLGKLNQFNSKINLKFNPNKNVFKKRRVLNNSLNSDPQIRNNAIGKEKNAELDMGIGEGKEIRKGKKREGSMIENSEEIEKGKAKDEIEEFFINFIDDNSNIQENGKLVFNLTKNLLIFKTPKETKTENIEIQSRILVHPKNRSMVKISFNDKKKPKILQLNSSKRTKRLCELFKQTHLKHTRQYKIMVIDKKEKEGEKESLIGGIIFIKKNGFKINIPKKNETFEKNYNQINLTTSSKKLKKIKFSFNNKKISFYVKSEKEKENLIRIWRRKNNKSTKNIASTKQSSKHIKKKENDENENKKKNNDKKEKEKENENENEKEKNNIKKEKGEEKENIKKEKGKEKENADNNDENENKERNEKKRKGNSNEDTRDKEEIKNKENLKKNNAKETNSETKKLKINDLKDNEKIENVKKTLNSNQDIQIFDILIYKSSNPQIQKNTKSKVFFKDDTIMLEYNQKNTELPIQNIISKRHIKKPKYVQISQPKEFLYILKFNDPDQSKTFMNIFAEKYANYIN</sequence>
<feature type="region of interest" description="Disordered" evidence="1">
    <location>
        <begin position="789"/>
        <end position="808"/>
    </location>
</feature>
<reference evidence="2" key="1">
    <citation type="submission" date="2022-08" db="EMBL/GenBank/DDBJ databases">
        <title>Novel sulfate-reducing endosymbionts in the free-living metamonad Anaeramoeba.</title>
        <authorList>
            <person name="Jerlstrom-Hultqvist J."/>
            <person name="Cepicka I."/>
            <person name="Gallot-Lavallee L."/>
            <person name="Salas-Leiva D."/>
            <person name="Curtis B.A."/>
            <person name="Zahonova K."/>
            <person name="Pipaliya S."/>
            <person name="Dacks J."/>
            <person name="Roger A.J."/>
        </authorList>
    </citation>
    <scope>NUCLEOTIDE SEQUENCE</scope>
    <source>
        <strain evidence="2">Schooner1</strain>
    </source>
</reference>
<dbReference type="GO" id="GO:0003743">
    <property type="term" value="F:translation initiation factor activity"/>
    <property type="evidence" value="ECO:0007669"/>
    <property type="project" value="UniProtKB-KW"/>
</dbReference>
<feature type="region of interest" description="Disordered" evidence="1">
    <location>
        <begin position="1727"/>
        <end position="1845"/>
    </location>
</feature>
<proteinExistence type="predicted"/>
<organism evidence="2 3">
    <name type="scientific">Anaeramoeba flamelloides</name>
    <dbReference type="NCBI Taxonomy" id="1746091"/>
    <lineage>
        <taxon>Eukaryota</taxon>
        <taxon>Metamonada</taxon>
        <taxon>Anaeramoebidae</taxon>
        <taxon>Anaeramoeba</taxon>
    </lineage>
</organism>
<evidence type="ECO:0000256" key="1">
    <source>
        <dbReference type="SAM" id="MobiDB-lite"/>
    </source>
</evidence>
<keyword evidence="2" id="KW-0396">Initiation factor</keyword>
<feature type="region of interest" description="Disordered" evidence="1">
    <location>
        <begin position="167"/>
        <end position="189"/>
    </location>
</feature>
<feature type="compositionally biased region" description="Basic and acidic residues" evidence="1">
    <location>
        <begin position="1744"/>
        <end position="1845"/>
    </location>
</feature>
<comment type="caution">
    <text evidence="2">The sequence shown here is derived from an EMBL/GenBank/DDBJ whole genome shotgun (WGS) entry which is preliminary data.</text>
</comment>
<feature type="compositionally biased region" description="Polar residues" evidence="1">
    <location>
        <begin position="1727"/>
        <end position="1736"/>
    </location>
</feature>
<dbReference type="SUPFAM" id="SSF47576">
    <property type="entry name" value="Calponin-homology domain, CH-domain"/>
    <property type="match status" value="1"/>
</dbReference>
<feature type="compositionally biased region" description="Low complexity" evidence="1">
    <location>
        <begin position="419"/>
        <end position="458"/>
    </location>
</feature>